<evidence type="ECO:0000256" key="2">
    <source>
        <dbReference type="ARBA" id="ARBA00023125"/>
    </source>
</evidence>
<dbReference type="PROSITE" id="PS50977">
    <property type="entry name" value="HTH_TETR_2"/>
    <property type="match status" value="1"/>
</dbReference>
<dbReference type="KEGG" id="atq:GH723_02410"/>
<evidence type="ECO:0000313" key="7">
    <source>
        <dbReference type="Proteomes" id="UP000334019"/>
    </source>
</evidence>
<evidence type="ECO:0000256" key="3">
    <source>
        <dbReference type="ARBA" id="ARBA00023163"/>
    </source>
</evidence>
<evidence type="ECO:0000313" key="6">
    <source>
        <dbReference type="EMBL" id="QGG94048.1"/>
    </source>
</evidence>
<keyword evidence="1" id="KW-0805">Transcription regulation</keyword>
<dbReference type="GO" id="GO:0003700">
    <property type="term" value="F:DNA-binding transcription factor activity"/>
    <property type="evidence" value="ECO:0007669"/>
    <property type="project" value="TreeGrafter"/>
</dbReference>
<feature type="domain" description="HTH tetR-type" evidence="5">
    <location>
        <begin position="12"/>
        <end position="72"/>
    </location>
</feature>
<dbReference type="GO" id="GO:0000976">
    <property type="term" value="F:transcription cis-regulatory region binding"/>
    <property type="evidence" value="ECO:0007669"/>
    <property type="project" value="TreeGrafter"/>
</dbReference>
<gene>
    <name evidence="6" type="ORF">GH723_02410</name>
</gene>
<dbReference type="SUPFAM" id="SSF46689">
    <property type="entry name" value="Homeodomain-like"/>
    <property type="match status" value="1"/>
</dbReference>
<evidence type="ECO:0000256" key="4">
    <source>
        <dbReference type="PROSITE-ProRule" id="PRU00335"/>
    </source>
</evidence>
<keyword evidence="3" id="KW-0804">Transcription</keyword>
<dbReference type="InterPro" id="IPR001647">
    <property type="entry name" value="HTH_TetR"/>
</dbReference>
<dbReference type="AlphaFoldDB" id="A0A5Q2RB51"/>
<organism evidence="6 7">
    <name type="scientific">Actinomarinicola tropica</name>
    <dbReference type="NCBI Taxonomy" id="2789776"/>
    <lineage>
        <taxon>Bacteria</taxon>
        <taxon>Bacillati</taxon>
        <taxon>Actinomycetota</taxon>
        <taxon>Acidimicrobiia</taxon>
        <taxon>Acidimicrobiales</taxon>
        <taxon>Iamiaceae</taxon>
        <taxon>Actinomarinicola</taxon>
    </lineage>
</organism>
<dbReference type="Gene3D" id="1.10.357.10">
    <property type="entry name" value="Tetracycline Repressor, domain 2"/>
    <property type="match status" value="1"/>
</dbReference>
<dbReference type="Proteomes" id="UP000334019">
    <property type="component" value="Chromosome"/>
</dbReference>
<proteinExistence type="predicted"/>
<dbReference type="InterPro" id="IPR050109">
    <property type="entry name" value="HTH-type_TetR-like_transc_reg"/>
</dbReference>
<dbReference type="InterPro" id="IPR009057">
    <property type="entry name" value="Homeodomain-like_sf"/>
</dbReference>
<feature type="DNA-binding region" description="H-T-H motif" evidence="4">
    <location>
        <begin position="35"/>
        <end position="54"/>
    </location>
</feature>
<dbReference type="InterPro" id="IPR023772">
    <property type="entry name" value="DNA-bd_HTH_TetR-type_CS"/>
</dbReference>
<dbReference type="Pfam" id="PF00440">
    <property type="entry name" value="TetR_N"/>
    <property type="match status" value="1"/>
</dbReference>
<name>A0A5Q2RB51_9ACTN</name>
<dbReference type="RefSeq" id="WP_153758154.1">
    <property type="nucleotide sequence ID" value="NZ_CP045851.1"/>
</dbReference>
<keyword evidence="2 4" id="KW-0238">DNA-binding</keyword>
<dbReference type="PRINTS" id="PR00455">
    <property type="entry name" value="HTHTETR"/>
</dbReference>
<dbReference type="EMBL" id="CP045851">
    <property type="protein sequence ID" value="QGG94048.1"/>
    <property type="molecule type" value="Genomic_DNA"/>
</dbReference>
<accession>A0A5Q2RB51</accession>
<dbReference type="PANTHER" id="PTHR30055:SF234">
    <property type="entry name" value="HTH-TYPE TRANSCRIPTIONAL REGULATOR BETI"/>
    <property type="match status" value="1"/>
</dbReference>
<sequence length="193" mass="20717">MPAGAGRPRGEQEVKHAVLEAASALFAEKGPSATSLREIAQAAGVNHGLIHRHFGSKQRLVRAVHDHLAARLASTEPFREASVPAALDAFHALEGNRTYWMVLTRAMLDGELADVLGSDLAGGHRMVETLRDALGDEAPVDASDLMAMAFAFSFGWLLLRDFIQAATGAGDDVPEQWFAAMATLLERQGRPAH</sequence>
<dbReference type="PANTHER" id="PTHR30055">
    <property type="entry name" value="HTH-TYPE TRANSCRIPTIONAL REGULATOR RUTR"/>
    <property type="match status" value="1"/>
</dbReference>
<keyword evidence="7" id="KW-1185">Reference proteome</keyword>
<evidence type="ECO:0000256" key="1">
    <source>
        <dbReference type="ARBA" id="ARBA00023015"/>
    </source>
</evidence>
<dbReference type="PROSITE" id="PS01081">
    <property type="entry name" value="HTH_TETR_1"/>
    <property type="match status" value="1"/>
</dbReference>
<protein>
    <submittedName>
        <fullName evidence="6">TetR family transcriptional regulator</fullName>
    </submittedName>
</protein>
<evidence type="ECO:0000259" key="5">
    <source>
        <dbReference type="PROSITE" id="PS50977"/>
    </source>
</evidence>
<reference evidence="6 7" key="1">
    <citation type="submission" date="2019-11" db="EMBL/GenBank/DDBJ databases">
        <authorList>
            <person name="He Y."/>
        </authorList>
    </citation>
    <scope>NUCLEOTIDE SEQUENCE [LARGE SCALE GENOMIC DNA]</scope>
    <source>
        <strain evidence="6 7">SCSIO 58843</strain>
    </source>
</reference>